<organism evidence="2">
    <name type="scientific">Solanum chilense</name>
    <name type="common">Tomato</name>
    <name type="synonym">Lycopersicon chilense</name>
    <dbReference type="NCBI Taxonomy" id="4083"/>
    <lineage>
        <taxon>Eukaryota</taxon>
        <taxon>Viridiplantae</taxon>
        <taxon>Streptophyta</taxon>
        <taxon>Embryophyta</taxon>
        <taxon>Tracheophyta</taxon>
        <taxon>Spermatophyta</taxon>
        <taxon>Magnoliopsida</taxon>
        <taxon>eudicotyledons</taxon>
        <taxon>Gunneridae</taxon>
        <taxon>Pentapetalae</taxon>
        <taxon>asterids</taxon>
        <taxon>lamiids</taxon>
        <taxon>Solanales</taxon>
        <taxon>Solanaceae</taxon>
        <taxon>Solanoideae</taxon>
        <taxon>Solaneae</taxon>
        <taxon>Solanum</taxon>
        <taxon>Solanum subgen. Lycopersicon</taxon>
    </lineage>
</organism>
<name>A0A6N2BNQ1_SOLCI</name>
<evidence type="ECO:0000313" key="2">
    <source>
        <dbReference type="EMBL" id="TMW94611.1"/>
    </source>
</evidence>
<dbReference type="EMBL" id="RXGB01002578">
    <property type="protein sequence ID" value="TMW94611.1"/>
    <property type="molecule type" value="Genomic_DNA"/>
</dbReference>
<evidence type="ECO:0000256" key="1">
    <source>
        <dbReference type="SAM" id="MobiDB-lite"/>
    </source>
</evidence>
<reference evidence="2" key="1">
    <citation type="submission" date="2019-05" db="EMBL/GenBank/DDBJ databases">
        <title>The de novo reference genome and transcriptome assemblies of the wild tomato species Solanum chilense.</title>
        <authorList>
            <person name="Stam R."/>
            <person name="Nosenko T."/>
            <person name="Hoerger A.C."/>
            <person name="Stephan W."/>
            <person name="Seidel M.A."/>
            <person name="Kuhn J.M.M."/>
            <person name="Haberer G."/>
            <person name="Tellier A."/>
        </authorList>
    </citation>
    <scope>NUCLEOTIDE SEQUENCE</scope>
    <source>
        <tissue evidence="2">Mature leaves</tissue>
    </source>
</reference>
<comment type="caution">
    <text evidence="2">The sequence shown here is derived from an EMBL/GenBank/DDBJ whole genome shotgun (WGS) entry which is preliminary data.</text>
</comment>
<accession>A0A6N2BNQ1</accession>
<proteinExistence type="predicted"/>
<protein>
    <recommendedName>
        <fullName evidence="3">Polyprotein protein</fullName>
    </recommendedName>
</protein>
<dbReference type="AlphaFoldDB" id="A0A6N2BNQ1"/>
<sequence>MQQLALSTNHRVPSLEASIPGMIQTTLADTVTPLSTTVDALADNIKVCEYNQLSKEEVMALEVVIAELRKDMDYLKSTYISMVIGIVETLDVPEMCHTTTRHENRLEKATDIELEEETNDEMFEENEETADGETDCD</sequence>
<evidence type="ECO:0008006" key="3">
    <source>
        <dbReference type="Google" id="ProtNLM"/>
    </source>
</evidence>
<feature type="region of interest" description="Disordered" evidence="1">
    <location>
        <begin position="114"/>
        <end position="137"/>
    </location>
</feature>
<gene>
    <name evidence="2" type="ORF">EJD97_010017</name>
</gene>